<gene>
    <name evidence="2" type="ORF">BST19_20165</name>
    <name evidence="1" type="ORF">H7I91_05010</name>
</gene>
<comment type="caution">
    <text evidence="1">The sequence shown here is derived from an EMBL/GenBank/DDBJ whole genome shotgun (WGS) entry which is preliminary data.</text>
</comment>
<reference evidence="2 3" key="1">
    <citation type="submission" date="2017-02" db="EMBL/GenBank/DDBJ databases">
        <title>The new phylogeny of genus Mycobacterium.</title>
        <authorList>
            <person name="Tortoli E."/>
            <person name="Trovato A."/>
            <person name="Cirillo D.M."/>
        </authorList>
    </citation>
    <scope>NUCLEOTIDE SEQUENCE [LARGE SCALE GENOMIC DNA]</scope>
    <source>
        <strain evidence="2 3">DSM 45439</strain>
    </source>
</reference>
<organism evidence="1 4">
    <name type="scientific">Mycobacterium bouchedurhonense</name>
    <dbReference type="NCBI Taxonomy" id="701041"/>
    <lineage>
        <taxon>Bacteria</taxon>
        <taxon>Bacillati</taxon>
        <taxon>Actinomycetota</taxon>
        <taxon>Actinomycetes</taxon>
        <taxon>Mycobacteriales</taxon>
        <taxon>Mycobacteriaceae</taxon>
        <taxon>Mycobacterium</taxon>
        <taxon>Mycobacterium avium complex (MAC)</taxon>
    </lineage>
</organism>
<evidence type="ECO:0000313" key="1">
    <source>
        <dbReference type="EMBL" id="MCV6988672.1"/>
    </source>
</evidence>
<keyword evidence="3" id="KW-1185">Reference proteome</keyword>
<reference evidence="1" key="2">
    <citation type="submission" date="2020-07" db="EMBL/GenBank/DDBJ databases">
        <authorList>
            <person name="Pettersson B.M.F."/>
            <person name="Behra P.R.K."/>
            <person name="Ramesh M."/>
            <person name="Das S."/>
            <person name="Dasgupta S."/>
            <person name="Kirsebom L.A."/>
        </authorList>
    </citation>
    <scope>NUCLEOTIDE SEQUENCE</scope>
    <source>
        <strain evidence="1">DSM 45439</strain>
    </source>
</reference>
<evidence type="ECO:0000313" key="2">
    <source>
        <dbReference type="EMBL" id="ORA45532.1"/>
    </source>
</evidence>
<dbReference type="RefSeq" id="WP_083071495.1">
    <property type="nucleotide sequence ID" value="NZ_JACKTG010000013.1"/>
</dbReference>
<dbReference type="Proteomes" id="UP001207588">
    <property type="component" value="Unassembled WGS sequence"/>
</dbReference>
<protein>
    <submittedName>
        <fullName evidence="1">Uncharacterized protein</fullName>
    </submittedName>
</protein>
<accession>A0AAW5S1D4</accession>
<dbReference type="Proteomes" id="UP000192293">
    <property type="component" value="Unassembled WGS sequence"/>
</dbReference>
<evidence type="ECO:0000313" key="4">
    <source>
        <dbReference type="Proteomes" id="UP001207588"/>
    </source>
</evidence>
<dbReference type="EMBL" id="MVHL01000037">
    <property type="protein sequence ID" value="ORA45532.1"/>
    <property type="molecule type" value="Genomic_DNA"/>
</dbReference>
<dbReference type="AlphaFoldDB" id="A0AAW5S1D4"/>
<reference evidence="1" key="3">
    <citation type="journal article" date="2022" name="BMC Genomics">
        <title>Comparative genome analysis of mycobacteria focusing on tRNA and non-coding RNA.</title>
        <authorList>
            <person name="Behra P.R.K."/>
            <person name="Pettersson B.M.F."/>
            <person name="Ramesh M."/>
            <person name="Das S."/>
            <person name="Dasgupta S."/>
            <person name="Kirsebom L.A."/>
        </authorList>
    </citation>
    <scope>NUCLEOTIDE SEQUENCE</scope>
    <source>
        <strain evidence="1">DSM 45439</strain>
    </source>
</reference>
<sequence>MTVDTQLTELLKAREANRAAIERRAAQLVAKYMRDNDIDVLRVDLERSFALDIDDDDLNDVIGNLPLKVIPWGGGTLDYHVPLTQLDEWLAARTADEQQH</sequence>
<dbReference type="EMBL" id="JACKTG010000013">
    <property type="protein sequence ID" value="MCV6988672.1"/>
    <property type="molecule type" value="Genomic_DNA"/>
</dbReference>
<evidence type="ECO:0000313" key="3">
    <source>
        <dbReference type="Proteomes" id="UP000192293"/>
    </source>
</evidence>
<proteinExistence type="predicted"/>
<name>A0AAW5S1D4_MYCBC</name>